<dbReference type="PANTHER" id="PTHR10460:SF0">
    <property type="entry name" value="ABELSON INTERACTING PROTEIN, ISOFORM D"/>
    <property type="match status" value="1"/>
</dbReference>
<keyword evidence="7" id="KW-0175">Coiled coil</keyword>
<dbReference type="FunFam" id="2.30.30.40:FF:000002">
    <property type="entry name" value="abl interactor 1 isoform X1"/>
    <property type="match status" value="1"/>
</dbReference>
<feature type="domain" description="SH3" evidence="12">
    <location>
        <begin position="387"/>
        <end position="444"/>
    </location>
</feature>
<sequence>MHDDGGMSMPDLEALIDSRIPEHRNQLETSHANLENVAAYCEENYLNHRDKAQALYETKNYAVQSLASVAYQINTMSRDLLDMLELQTDKVSALSTRISLVNQVVDIHKEKLARREIGALTTNKSLIKQPKIIAPAIVEPKQRYMRTPIDYSVLDGIGHGVRAVEPPKTQIRAPSSISGAYHNSPSDYGTYSERTATLGRAHIRPGYASSAIPASDYRVPHVGGSSGSGGSNVSRQISHGGSSEYGSNSDYHHLYSSEKYGTIRASRPTTRGGVDDSPTLPLPPPNLTSQHYGGYVPPGQILQHDKYGTIRGTMVNPPTALDAKNELPPPPSSLLSQSTHEDADDLPPPPESVSGSSAYGVFGITANTSSSSANLFDVHSDWVPVGEFIEKAVVLYDYEAEKADELTLRENAIVYVVRKNDDGWYEGVLDGVTGLFPGNYVQAI</sequence>
<comment type="similarity">
    <text evidence="3">Belongs to the ABI family.</text>
</comment>
<keyword evidence="4 10" id="KW-0728">SH3 domain</keyword>
<keyword evidence="8" id="KW-0206">Cytoskeleton</keyword>
<dbReference type="PROSITE" id="PS50002">
    <property type="entry name" value="SH3"/>
    <property type="match status" value="1"/>
</dbReference>
<feature type="region of interest" description="Disordered" evidence="11">
    <location>
        <begin position="265"/>
        <end position="284"/>
    </location>
</feature>
<evidence type="ECO:0000256" key="7">
    <source>
        <dbReference type="ARBA" id="ARBA00023054"/>
    </source>
</evidence>
<feature type="region of interest" description="Disordered" evidence="11">
    <location>
        <begin position="168"/>
        <end position="192"/>
    </location>
</feature>
<evidence type="ECO:0000256" key="5">
    <source>
        <dbReference type="ARBA" id="ARBA00022490"/>
    </source>
</evidence>
<feature type="region of interest" description="Disordered" evidence="11">
    <location>
        <begin position="215"/>
        <end position="250"/>
    </location>
</feature>
<keyword evidence="14" id="KW-1185">Reference proteome</keyword>
<dbReference type="Pfam" id="PF07815">
    <property type="entry name" value="Abi_HHR"/>
    <property type="match status" value="1"/>
</dbReference>
<proteinExistence type="inferred from homology"/>
<evidence type="ECO:0000256" key="1">
    <source>
        <dbReference type="ARBA" id="ARBA00004245"/>
    </source>
</evidence>
<evidence type="ECO:0000256" key="4">
    <source>
        <dbReference type="ARBA" id="ARBA00022443"/>
    </source>
</evidence>
<dbReference type="InterPro" id="IPR036028">
    <property type="entry name" value="SH3-like_dom_sf"/>
</dbReference>
<evidence type="ECO:0000256" key="3">
    <source>
        <dbReference type="ARBA" id="ARBA00010020"/>
    </source>
</evidence>
<evidence type="ECO:0000256" key="6">
    <source>
        <dbReference type="ARBA" id="ARBA00022553"/>
    </source>
</evidence>
<dbReference type="GO" id="GO:0098858">
    <property type="term" value="C:actin-based cell projection"/>
    <property type="evidence" value="ECO:0007669"/>
    <property type="project" value="TreeGrafter"/>
</dbReference>
<protein>
    <recommendedName>
        <fullName evidence="12">SH3 domain-containing protein</fullName>
    </recommendedName>
</protein>
<dbReference type="PRINTS" id="PR00452">
    <property type="entry name" value="SH3DOMAIN"/>
</dbReference>
<comment type="subcellular location">
    <subcellularLocation>
        <location evidence="2">Cell projection</location>
        <location evidence="2">Lamellipodium</location>
    </subcellularLocation>
    <subcellularLocation>
        <location evidence="1">Cytoplasm</location>
        <location evidence="1">Cytoskeleton</location>
    </subcellularLocation>
</comment>
<dbReference type="InterPro" id="IPR028455">
    <property type="entry name" value="ABI3_SH3"/>
</dbReference>
<dbReference type="InterPro" id="IPR012849">
    <property type="entry name" value="Abl-interactor_HHR_dom"/>
</dbReference>
<organism evidence="13 14">
    <name type="scientific">Caenorhabditis bovis</name>
    <dbReference type="NCBI Taxonomy" id="2654633"/>
    <lineage>
        <taxon>Eukaryota</taxon>
        <taxon>Metazoa</taxon>
        <taxon>Ecdysozoa</taxon>
        <taxon>Nematoda</taxon>
        <taxon>Chromadorea</taxon>
        <taxon>Rhabditida</taxon>
        <taxon>Rhabditina</taxon>
        <taxon>Rhabditomorpha</taxon>
        <taxon>Rhabditoidea</taxon>
        <taxon>Rhabditidae</taxon>
        <taxon>Peloderinae</taxon>
        <taxon>Caenorhabditis</taxon>
    </lineage>
</organism>
<dbReference type="InterPro" id="IPR001452">
    <property type="entry name" value="SH3_domain"/>
</dbReference>
<keyword evidence="5" id="KW-0963">Cytoplasm</keyword>
<dbReference type="GO" id="GO:0031209">
    <property type="term" value="C:SCAR complex"/>
    <property type="evidence" value="ECO:0007669"/>
    <property type="project" value="TreeGrafter"/>
</dbReference>
<dbReference type="Proteomes" id="UP000494206">
    <property type="component" value="Unassembled WGS sequence"/>
</dbReference>
<feature type="compositionally biased region" description="Polar residues" evidence="11">
    <location>
        <begin position="172"/>
        <end position="192"/>
    </location>
</feature>
<dbReference type="GO" id="GO:0001764">
    <property type="term" value="P:neuron migration"/>
    <property type="evidence" value="ECO:0007669"/>
    <property type="project" value="TreeGrafter"/>
</dbReference>
<dbReference type="GO" id="GO:0017124">
    <property type="term" value="F:SH3 domain binding"/>
    <property type="evidence" value="ECO:0007669"/>
    <property type="project" value="TreeGrafter"/>
</dbReference>
<name>A0A8S1ED40_9PELO</name>
<evidence type="ECO:0000256" key="8">
    <source>
        <dbReference type="ARBA" id="ARBA00023212"/>
    </source>
</evidence>
<dbReference type="OrthoDB" id="2159336at2759"/>
<dbReference type="Gene3D" id="2.30.30.40">
    <property type="entry name" value="SH3 Domains"/>
    <property type="match status" value="1"/>
</dbReference>
<evidence type="ECO:0000313" key="14">
    <source>
        <dbReference type="Proteomes" id="UP000494206"/>
    </source>
</evidence>
<feature type="region of interest" description="Disordered" evidence="11">
    <location>
        <begin position="315"/>
        <end position="354"/>
    </location>
</feature>
<keyword evidence="9" id="KW-0966">Cell projection</keyword>
<dbReference type="GO" id="GO:0030027">
    <property type="term" value="C:lamellipodium"/>
    <property type="evidence" value="ECO:0007669"/>
    <property type="project" value="UniProtKB-SubCell"/>
</dbReference>
<dbReference type="EMBL" id="CADEPM010000003">
    <property type="protein sequence ID" value="CAB3401589.1"/>
    <property type="molecule type" value="Genomic_DNA"/>
</dbReference>
<dbReference type="Gene3D" id="6.10.140.1620">
    <property type="match status" value="1"/>
</dbReference>
<dbReference type="Pfam" id="PF14604">
    <property type="entry name" value="SH3_9"/>
    <property type="match status" value="1"/>
</dbReference>
<accession>A0A8S1ED40</accession>
<dbReference type="SUPFAM" id="SSF50044">
    <property type="entry name" value="SH3-domain"/>
    <property type="match status" value="1"/>
</dbReference>
<dbReference type="GO" id="GO:0005856">
    <property type="term" value="C:cytoskeleton"/>
    <property type="evidence" value="ECO:0007669"/>
    <property type="project" value="UniProtKB-SubCell"/>
</dbReference>
<comment type="caution">
    <text evidence="13">The sequence shown here is derived from an EMBL/GenBank/DDBJ whole genome shotgun (WGS) entry which is preliminary data.</text>
</comment>
<reference evidence="13 14" key="1">
    <citation type="submission" date="2020-04" db="EMBL/GenBank/DDBJ databases">
        <authorList>
            <person name="Laetsch R D."/>
            <person name="Stevens L."/>
            <person name="Kumar S."/>
            <person name="Blaxter L. M."/>
        </authorList>
    </citation>
    <scope>NUCLEOTIDE SEQUENCE [LARGE SCALE GENOMIC DNA]</scope>
</reference>
<dbReference type="PANTHER" id="PTHR10460">
    <property type="entry name" value="ABL INTERACTOR FAMILY MEMBER"/>
    <property type="match status" value="1"/>
</dbReference>
<dbReference type="AlphaFoldDB" id="A0A8S1ED40"/>
<dbReference type="CDD" id="cd11826">
    <property type="entry name" value="SH3_Abi"/>
    <property type="match status" value="1"/>
</dbReference>
<evidence type="ECO:0000256" key="10">
    <source>
        <dbReference type="PROSITE-ProRule" id="PRU00192"/>
    </source>
</evidence>
<dbReference type="GO" id="GO:0035591">
    <property type="term" value="F:signaling adaptor activity"/>
    <property type="evidence" value="ECO:0007669"/>
    <property type="project" value="TreeGrafter"/>
</dbReference>
<evidence type="ECO:0000256" key="9">
    <source>
        <dbReference type="ARBA" id="ARBA00023273"/>
    </source>
</evidence>
<gene>
    <name evidence="13" type="ORF">CBOVIS_LOCUS4317</name>
</gene>
<dbReference type="SMART" id="SM00326">
    <property type="entry name" value="SH3"/>
    <property type="match status" value="1"/>
</dbReference>
<dbReference type="InterPro" id="IPR028457">
    <property type="entry name" value="ABI"/>
</dbReference>
<evidence type="ECO:0000259" key="12">
    <source>
        <dbReference type="PROSITE" id="PS50002"/>
    </source>
</evidence>
<evidence type="ECO:0000256" key="2">
    <source>
        <dbReference type="ARBA" id="ARBA00004510"/>
    </source>
</evidence>
<evidence type="ECO:0000313" key="13">
    <source>
        <dbReference type="EMBL" id="CAB3401589.1"/>
    </source>
</evidence>
<feature type="compositionally biased region" description="Polar residues" evidence="11">
    <location>
        <begin position="232"/>
        <end position="249"/>
    </location>
</feature>
<evidence type="ECO:0000256" key="11">
    <source>
        <dbReference type="SAM" id="MobiDB-lite"/>
    </source>
</evidence>
<keyword evidence="6" id="KW-0597">Phosphoprotein</keyword>